<protein>
    <submittedName>
        <fullName evidence="2">1-pyrroline-5-carboxylate dehydrogenase</fullName>
    </submittedName>
</protein>
<proteinExistence type="predicted"/>
<dbReference type="Gene3D" id="3.40.605.10">
    <property type="entry name" value="Aldehyde Dehydrogenase, Chain A, domain 1"/>
    <property type="match status" value="1"/>
</dbReference>
<comment type="caution">
    <text evidence="2">The sequence shown here is derived from an EMBL/GenBank/DDBJ whole genome shotgun (WGS) entry which is preliminary data.</text>
</comment>
<evidence type="ECO:0000313" key="3">
    <source>
        <dbReference type="Proteomes" id="UP001139559"/>
    </source>
</evidence>
<dbReference type="RefSeq" id="WP_248009414.1">
    <property type="nucleotide sequence ID" value="NZ_JAJHVV010000008.1"/>
</dbReference>
<sequence>MMHQITRYSDSYTAWASWNQLEYGEKSKYLLSAARKIEKTQPSLSRVVQFHEKHAARLLKETHQLVGPTGETNELYTTGRGVALVIHDNSLANSRLVVIAHLTAALLAGNSVIVCSDDTDLVSLLESAFQSAGIPSDVLQFESLEAYSPLLETDIRSVGYIGTQENEIAINRTLSKKTGAIVLLSSETDMTCLSNAQDPALSLRFITERTRTINITAVGGNATLLELGSDEH</sequence>
<dbReference type="InterPro" id="IPR016161">
    <property type="entry name" value="Ald_DH/histidinol_DH"/>
</dbReference>
<dbReference type="Proteomes" id="UP001139559">
    <property type="component" value="Unassembled WGS sequence"/>
</dbReference>
<dbReference type="EMBL" id="JAJHVV010000008">
    <property type="protein sequence ID" value="MCK6264335.1"/>
    <property type="molecule type" value="Genomic_DNA"/>
</dbReference>
<reference evidence="2" key="1">
    <citation type="submission" date="2021-11" db="EMBL/GenBank/DDBJ databases">
        <title>Vibrio ZSDE26 sp. nov. and Vibrio ZSDZ34 sp. nov., isolated from coastal seawater in Qingdao.</title>
        <authorList>
            <person name="Zhang P."/>
        </authorList>
    </citation>
    <scope>NUCLEOTIDE SEQUENCE</scope>
    <source>
        <strain evidence="2">ZSDE26</strain>
    </source>
</reference>
<evidence type="ECO:0000313" key="2">
    <source>
        <dbReference type="EMBL" id="MCK6264335.1"/>
    </source>
</evidence>
<keyword evidence="3" id="KW-1185">Reference proteome</keyword>
<organism evidence="2 3">
    <name type="scientific">Vibrio amylolyticus</name>
    <dbReference type="NCBI Taxonomy" id="2847292"/>
    <lineage>
        <taxon>Bacteria</taxon>
        <taxon>Pseudomonadati</taxon>
        <taxon>Pseudomonadota</taxon>
        <taxon>Gammaproteobacteria</taxon>
        <taxon>Vibrionales</taxon>
        <taxon>Vibrionaceae</taxon>
        <taxon>Vibrio</taxon>
    </lineage>
</organism>
<accession>A0A9X2BIN5</accession>
<dbReference type="InterPro" id="IPR016162">
    <property type="entry name" value="Ald_DH_N"/>
</dbReference>
<dbReference type="AlphaFoldDB" id="A0A9X2BIN5"/>
<evidence type="ECO:0000256" key="1">
    <source>
        <dbReference type="ARBA" id="ARBA00023002"/>
    </source>
</evidence>
<dbReference type="SUPFAM" id="SSF53720">
    <property type="entry name" value="ALDH-like"/>
    <property type="match status" value="1"/>
</dbReference>
<keyword evidence="1" id="KW-0560">Oxidoreductase</keyword>
<dbReference type="GO" id="GO:0016491">
    <property type="term" value="F:oxidoreductase activity"/>
    <property type="evidence" value="ECO:0007669"/>
    <property type="project" value="UniProtKB-KW"/>
</dbReference>
<gene>
    <name evidence="2" type="ORF">KP803_13725</name>
</gene>
<name>A0A9X2BIN5_9VIBR</name>